<feature type="region of interest" description="Disordered" evidence="1">
    <location>
        <begin position="68"/>
        <end position="87"/>
    </location>
</feature>
<evidence type="ECO:0000313" key="2">
    <source>
        <dbReference type="EMBL" id="CCE30587.1"/>
    </source>
</evidence>
<dbReference type="AlphaFoldDB" id="M1VW36"/>
<keyword evidence="3" id="KW-1185">Reference proteome</keyword>
<dbReference type="SUPFAM" id="SSF46689">
    <property type="entry name" value="Homeodomain-like"/>
    <property type="match status" value="1"/>
</dbReference>
<feature type="compositionally biased region" description="Low complexity" evidence="1">
    <location>
        <begin position="68"/>
        <end position="82"/>
    </location>
</feature>
<dbReference type="HOGENOM" id="CLU_076135_0_0_1"/>
<comment type="caution">
    <text evidence="2">The sequence shown here is derived from an EMBL/GenBank/DDBJ whole genome shotgun (WGS) entry which is preliminary data.</text>
</comment>
<dbReference type="EMBL" id="CAGA01000023">
    <property type="protein sequence ID" value="CCE30587.1"/>
    <property type="molecule type" value="Genomic_DNA"/>
</dbReference>
<feature type="region of interest" description="Disordered" evidence="1">
    <location>
        <begin position="185"/>
        <end position="211"/>
    </location>
</feature>
<evidence type="ECO:0000256" key="1">
    <source>
        <dbReference type="SAM" id="MobiDB-lite"/>
    </source>
</evidence>
<accession>M1VW36</accession>
<reference evidence="2 3" key="1">
    <citation type="journal article" date="2013" name="PLoS Genet.">
        <title>Plant-symbiotic fungi as chemical engineers: Multi-genome analysis of the Clavicipitaceae reveals dynamics of alkaloid loci.</title>
        <authorList>
            <person name="Schardl C.L."/>
            <person name="Young C.A."/>
            <person name="Hesse U."/>
            <person name="Amyotte S.G."/>
            <person name="Andreeva K."/>
            <person name="Calie P.J."/>
            <person name="Fleetwood D.J."/>
            <person name="Haws D.C."/>
            <person name="Moore N."/>
            <person name="Oeser B."/>
            <person name="Panaccione D.G."/>
            <person name="Schweri K.K."/>
            <person name="Voisey C.R."/>
            <person name="Farman M.L."/>
            <person name="Jaromczyk J.W."/>
            <person name="Roe B.A."/>
            <person name="O'Sullivan D.M."/>
            <person name="Scott B."/>
            <person name="Tudzynski P."/>
            <person name="An Z."/>
            <person name="Arnaoudova E.G."/>
            <person name="Bullock C.T."/>
            <person name="Charlton N.D."/>
            <person name="Chen L."/>
            <person name="Cox M."/>
            <person name="Dinkins R.D."/>
            <person name="Florea S."/>
            <person name="Glenn A.E."/>
            <person name="Gordon A."/>
            <person name="Gueldener U."/>
            <person name="Harris D.R."/>
            <person name="Hollin W."/>
            <person name="Jaromczyk J."/>
            <person name="Johnson R.D."/>
            <person name="Khan A.K."/>
            <person name="Leistner E."/>
            <person name="Leuchtmann A."/>
            <person name="Li C."/>
            <person name="Liu J."/>
            <person name="Liu J."/>
            <person name="Liu M."/>
            <person name="Mace W."/>
            <person name="Machado C."/>
            <person name="Nagabhyru P."/>
            <person name="Pan J."/>
            <person name="Schmid J."/>
            <person name="Sugawara K."/>
            <person name="Steiner U."/>
            <person name="Takach J.E."/>
            <person name="Tanaka E."/>
            <person name="Webb J.S."/>
            <person name="Wilson E.V."/>
            <person name="Wiseman J.L."/>
            <person name="Yoshida R."/>
            <person name="Zeng Z."/>
        </authorList>
    </citation>
    <scope>NUCLEOTIDE SEQUENCE [LARGE SCALE GENOMIC DNA]</scope>
    <source>
        <strain evidence="2 3">20.1</strain>
    </source>
</reference>
<dbReference type="OrthoDB" id="193499at2759"/>
<organism evidence="2 3">
    <name type="scientific">Claviceps purpurea (strain 20.1)</name>
    <name type="common">Ergot fungus</name>
    <name type="synonym">Sphacelia segetum</name>
    <dbReference type="NCBI Taxonomy" id="1111077"/>
    <lineage>
        <taxon>Eukaryota</taxon>
        <taxon>Fungi</taxon>
        <taxon>Dikarya</taxon>
        <taxon>Ascomycota</taxon>
        <taxon>Pezizomycotina</taxon>
        <taxon>Sordariomycetes</taxon>
        <taxon>Hypocreomycetidae</taxon>
        <taxon>Hypocreales</taxon>
        <taxon>Clavicipitaceae</taxon>
        <taxon>Claviceps</taxon>
    </lineage>
</organism>
<proteinExistence type="predicted"/>
<dbReference type="VEuPathDB" id="FungiDB:CPUR_04436"/>
<gene>
    <name evidence="2" type="ORF">CPUR_04436</name>
</gene>
<dbReference type="InterPro" id="IPR009057">
    <property type="entry name" value="Homeodomain-like_sf"/>
</dbReference>
<dbReference type="Proteomes" id="UP000016801">
    <property type="component" value="Unassembled WGS sequence"/>
</dbReference>
<feature type="region of interest" description="Disordered" evidence="1">
    <location>
        <begin position="38"/>
        <end position="59"/>
    </location>
</feature>
<sequence length="242" mass="27885">MLYERLKKDIWLQIATEMWMVWTEAERMHWHLGKAQLKKRGTDDSFRTTPVNVDNLPLPQVDDSQVQAPIQQQDQQQQQQQQVASRMGLPWSGDEEGILFACRDAKMSWNQISDRLPGRNPRSCQRQHSLLARGPAWSQERKNKLCKLYESLKPTMWAKIGDQLHIPWQTVEDMHWCLEPRNITSSSVPRPEGTVPSGAHGARGRRDGLELGSSVTVPGILEFDEGVKLLHQQAQRETYGRR</sequence>
<protein>
    <submittedName>
        <fullName evidence="2">Related to DRPLA protein</fullName>
    </submittedName>
</protein>
<evidence type="ECO:0000313" key="3">
    <source>
        <dbReference type="Proteomes" id="UP000016801"/>
    </source>
</evidence>
<name>M1VW36_CLAP2</name>